<feature type="transmembrane region" description="Helical" evidence="1">
    <location>
        <begin position="6"/>
        <end position="26"/>
    </location>
</feature>
<name>A0A0S3SZR8_PHAAN</name>
<keyword evidence="3" id="KW-1185">Reference proteome</keyword>
<keyword evidence="1" id="KW-0812">Transmembrane</keyword>
<organism evidence="2 3">
    <name type="scientific">Vigna angularis var. angularis</name>
    <dbReference type="NCBI Taxonomy" id="157739"/>
    <lineage>
        <taxon>Eukaryota</taxon>
        <taxon>Viridiplantae</taxon>
        <taxon>Streptophyta</taxon>
        <taxon>Embryophyta</taxon>
        <taxon>Tracheophyta</taxon>
        <taxon>Spermatophyta</taxon>
        <taxon>Magnoliopsida</taxon>
        <taxon>eudicotyledons</taxon>
        <taxon>Gunneridae</taxon>
        <taxon>Pentapetalae</taxon>
        <taxon>rosids</taxon>
        <taxon>fabids</taxon>
        <taxon>Fabales</taxon>
        <taxon>Fabaceae</taxon>
        <taxon>Papilionoideae</taxon>
        <taxon>50 kb inversion clade</taxon>
        <taxon>NPAAA clade</taxon>
        <taxon>indigoferoid/millettioid clade</taxon>
        <taxon>Phaseoleae</taxon>
        <taxon>Vigna</taxon>
    </lineage>
</organism>
<gene>
    <name evidence="2" type="primary">Vigan.09G189800</name>
    <name evidence="2" type="ORF">VIGAN_09189800</name>
</gene>
<sequence>MVVSCSESYIVWYCVTFWHVISRNFYSYMAIRDHHHQETYIHTHIYIYTHIKGLFVFVTAITLVVQHFLGPRD</sequence>
<keyword evidence="1" id="KW-1133">Transmembrane helix</keyword>
<dbReference type="Proteomes" id="UP000291084">
    <property type="component" value="Chromosome 9"/>
</dbReference>
<keyword evidence="1" id="KW-0472">Membrane</keyword>
<accession>A0A0S3SZR8</accession>
<evidence type="ECO:0000313" key="2">
    <source>
        <dbReference type="EMBL" id="BAT98255.1"/>
    </source>
</evidence>
<evidence type="ECO:0000256" key="1">
    <source>
        <dbReference type="SAM" id="Phobius"/>
    </source>
</evidence>
<proteinExistence type="predicted"/>
<feature type="transmembrane region" description="Helical" evidence="1">
    <location>
        <begin position="47"/>
        <end position="69"/>
    </location>
</feature>
<evidence type="ECO:0000313" key="3">
    <source>
        <dbReference type="Proteomes" id="UP000291084"/>
    </source>
</evidence>
<protein>
    <submittedName>
        <fullName evidence="2">Uncharacterized protein</fullName>
    </submittedName>
</protein>
<dbReference type="EMBL" id="AP015042">
    <property type="protein sequence ID" value="BAT98255.1"/>
    <property type="molecule type" value="Genomic_DNA"/>
</dbReference>
<feature type="non-terminal residue" evidence="2">
    <location>
        <position position="73"/>
    </location>
</feature>
<reference evidence="2 3" key="1">
    <citation type="journal article" date="2015" name="Sci. Rep.">
        <title>The power of single molecule real-time sequencing technology in the de novo assembly of a eukaryotic genome.</title>
        <authorList>
            <person name="Sakai H."/>
            <person name="Naito K."/>
            <person name="Ogiso-Tanaka E."/>
            <person name="Takahashi Y."/>
            <person name="Iseki K."/>
            <person name="Muto C."/>
            <person name="Satou K."/>
            <person name="Teruya K."/>
            <person name="Shiroma A."/>
            <person name="Shimoji M."/>
            <person name="Hirano T."/>
            <person name="Itoh T."/>
            <person name="Kaga A."/>
            <person name="Tomooka N."/>
        </authorList>
    </citation>
    <scope>NUCLEOTIDE SEQUENCE [LARGE SCALE GENOMIC DNA]</scope>
    <source>
        <strain evidence="3">cv. Shumari</strain>
    </source>
</reference>
<dbReference type="AlphaFoldDB" id="A0A0S3SZR8"/>